<dbReference type="EMBL" id="CP001931">
    <property type="protein sequence ID" value="ADC89352.1"/>
    <property type="molecule type" value="Genomic_DNA"/>
</dbReference>
<feature type="transmembrane region" description="Helical" evidence="9">
    <location>
        <begin position="230"/>
        <end position="259"/>
    </location>
</feature>
<evidence type="ECO:0000256" key="8">
    <source>
        <dbReference type="ARBA" id="ARBA00037998"/>
    </source>
</evidence>
<organism evidence="10 11">
    <name type="scientific">Thermocrinis albus (strain DSM 14484 / JCM 11386 / HI 11/12)</name>
    <dbReference type="NCBI Taxonomy" id="638303"/>
    <lineage>
        <taxon>Bacteria</taxon>
        <taxon>Pseudomonadati</taxon>
        <taxon>Aquificota</taxon>
        <taxon>Aquificia</taxon>
        <taxon>Aquificales</taxon>
        <taxon>Aquificaceae</taxon>
        <taxon>Thermocrinis</taxon>
    </lineage>
</organism>
<protein>
    <submittedName>
        <fullName evidence="10">Inner-membrane translocator</fullName>
    </submittedName>
</protein>
<keyword evidence="3" id="KW-1003">Cell membrane</keyword>
<feature type="transmembrane region" description="Helical" evidence="9">
    <location>
        <begin position="134"/>
        <end position="164"/>
    </location>
</feature>
<dbReference type="GO" id="GO:0006865">
    <property type="term" value="P:amino acid transport"/>
    <property type="evidence" value="ECO:0007669"/>
    <property type="project" value="UniProtKB-KW"/>
</dbReference>
<dbReference type="GO" id="GO:0005886">
    <property type="term" value="C:plasma membrane"/>
    <property type="evidence" value="ECO:0007669"/>
    <property type="project" value="UniProtKB-SubCell"/>
</dbReference>
<evidence type="ECO:0000256" key="1">
    <source>
        <dbReference type="ARBA" id="ARBA00004651"/>
    </source>
</evidence>
<sequence>MDTDFFLNQLFNGLSLASIYFMIAIGLSLSFGYMRIINMAHGEFLMLGGYISYIVQQSNIFPEAVFPLFSIFFSFIVLFIFGLVFWYLILKRVQNTLDTILLTWGLSLILQQLVRDAFGPTGVGVVPPKWLSTTLYLGGVYIPVVRIYIIVVMLFVLLLLYLLFFKTDLGLNLRAVAQDRETASAMGINDDLVNLLIFALGSGIAGAGGSALSMVSSITPTTGMSYIVDAFLVVIFGGVGSLGGTLLGSIIIGFMSAIFSGYMEVSLAKALVLMSVILFIQFRPTGLISVKIRG</sequence>
<feature type="transmembrane region" description="Helical" evidence="9">
    <location>
        <begin position="36"/>
        <end position="55"/>
    </location>
</feature>
<dbReference type="RefSeq" id="WP_012991758.1">
    <property type="nucleotide sequence ID" value="NC_013894.1"/>
</dbReference>
<comment type="subcellular location">
    <subcellularLocation>
        <location evidence="1">Cell membrane</location>
        <topology evidence="1">Multi-pass membrane protein</topology>
    </subcellularLocation>
</comment>
<dbReference type="AlphaFoldDB" id="D3SQB5"/>
<evidence type="ECO:0000313" key="11">
    <source>
        <dbReference type="Proteomes" id="UP000002043"/>
    </source>
</evidence>
<evidence type="ECO:0000256" key="6">
    <source>
        <dbReference type="ARBA" id="ARBA00022989"/>
    </source>
</evidence>
<feature type="transmembrane region" description="Helical" evidence="9">
    <location>
        <begin position="195"/>
        <end position="218"/>
    </location>
</feature>
<dbReference type="HOGENOM" id="CLU_039929_2_2_0"/>
<comment type="similarity">
    <text evidence="8">Belongs to the binding-protein-dependent transport system permease family. LivHM subfamily.</text>
</comment>
<dbReference type="NCBIfam" id="TIGR03409">
    <property type="entry name" value="urea_trans_UrtB"/>
    <property type="match status" value="1"/>
</dbReference>
<evidence type="ECO:0000256" key="9">
    <source>
        <dbReference type="SAM" id="Phobius"/>
    </source>
</evidence>
<dbReference type="KEGG" id="tal:Thal_0719"/>
<evidence type="ECO:0000256" key="5">
    <source>
        <dbReference type="ARBA" id="ARBA00022970"/>
    </source>
</evidence>
<dbReference type="InterPro" id="IPR017779">
    <property type="entry name" value="ABC_UrtB_bac"/>
</dbReference>
<gene>
    <name evidence="10" type="ordered locus">Thal_0719</name>
</gene>
<dbReference type="InterPro" id="IPR052157">
    <property type="entry name" value="BCAA_transport_permease"/>
</dbReference>
<dbReference type="Pfam" id="PF02653">
    <property type="entry name" value="BPD_transp_2"/>
    <property type="match status" value="1"/>
</dbReference>
<evidence type="ECO:0000256" key="7">
    <source>
        <dbReference type="ARBA" id="ARBA00023136"/>
    </source>
</evidence>
<evidence type="ECO:0000256" key="2">
    <source>
        <dbReference type="ARBA" id="ARBA00022448"/>
    </source>
</evidence>
<keyword evidence="11" id="KW-1185">Reference proteome</keyword>
<keyword evidence="7 9" id="KW-0472">Membrane</keyword>
<reference evidence="11" key="1">
    <citation type="journal article" date="2010" name="Stand. Genomic Sci.">
        <title>Complete genome sequence of Thermocrinis albus type strain (HI 11/12T).</title>
        <authorList>
            <person name="Wirth R."/>
            <person name="Sikorski J."/>
            <person name="Brambilla E."/>
            <person name="Misra M."/>
            <person name="Lapidus A."/>
            <person name="Copeland A."/>
            <person name="Nolan M."/>
            <person name="Lucas S."/>
            <person name="Chen F."/>
            <person name="Tice H."/>
            <person name="Cheng J.F."/>
            <person name="Han C."/>
            <person name="Detter J.C."/>
            <person name="Tapia R."/>
            <person name="Bruce D."/>
            <person name="Goodwin L."/>
            <person name="Pitluck S."/>
            <person name="Pati A."/>
            <person name="Anderson I."/>
            <person name="Ivanova N."/>
            <person name="Mavromatis K."/>
            <person name="Mikhailova N."/>
            <person name="Chen A."/>
            <person name="Palaniappan K."/>
            <person name="Bilek Y."/>
            <person name="Hader T."/>
            <person name="Land M."/>
            <person name="Hauser L."/>
            <person name="Chang Y.J."/>
            <person name="Jeffries C.D."/>
            <person name="Tindall B.J."/>
            <person name="Rohde M."/>
            <person name="Goker M."/>
            <person name="Bristow J."/>
            <person name="Eisen J.A."/>
            <person name="Markowitz V."/>
            <person name="Hugenholtz P."/>
            <person name="Kyrpides N.C."/>
            <person name="Klenk H.P."/>
        </authorList>
    </citation>
    <scope>NUCLEOTIDE SEQUENCE [LARGE SCALE GENOMIC DNA]</scope>
    <source>
        <strain evidence="11">DSM 14484 / JCM 11386 / HI 11/12</strain>
    </source>
</reference>
<dbReference type="PANTHER" id="PTHR11795:SF447">
    <property type="entry name" value="ABC TRANSPORTER PERMEASE PROTEIN"/>
    <property type="match status" value="1"/>
</dbReference>
<feature type="transmembrane region" description="Helical" evidence="9">
    <location>
        <begin position="6"/>
        <end position="29"/>
    </location>
</feature>
<name>D3SQB5_THEAH</name>
<dbReference type="Proteomes" id="UP000002043">
    <property type="component" value="Chromosome"/>
</dbReference>
<evidence type="ECO:0000256" key="4">
    <source>
        <dbReference type="ARBA" id="ARBA00022692"/>
    </source>
</evidence>
<dbReference type="eggNOG" id="COG0559">
    <property type="taxonomic scope" value="Bacteria"/>
</dbReference>
<keyword evidence="5" id="KW-0029">Amino-acid transport</keyword>
<feature type="transmembrane region" description="Helical" evidence="9">
    <location>
        <begin position="67"/>
        <end position="89"/>
    </location>
</feature>
<keyword evidence="4 9" id="KW-0812">Transmembrane</keyword>
<dbReference type="CDD" id="cd06582">
    <property type="entry name" value="TM_PBP1_LivH_like"/>
    <property type="match status" value="1"/>
</dbReference>
<dbReference type="InterPro" id="IPR001851">
    <property type="entry name" value="ABC_transp_permease"/>
</dbReference>
<proteinExistence type="inferred from homology"/>
<evidence type="ECO:0000313" key="10">
    <source>
        <dbReference type="EMBL" id="ADC89352.1"/>
    </source>
</evidence>
<accession>D3SQB5</accession>
<dbReference type="GO" id="GO:0022857">
    <property type="term" value="F:transmembrane transporter activity"/>
    <property type="evidence" value="ECO:0007669"/>
    <property type="project" value="InterPro"/>
</dbReference>
<dbReference type="STRING" id="638303.Thal_0719"/>
<keyword evidence="2" id="KW-0813">Transport</keyword>
<evidence type="ECO:0000256" key="3">
    <source>
        <dbReference type="ARBA" id="ARBA00022475"/>
    </source>
</evidence>
<dbReference type="PANTHER" id="PTHR11795">
    <property type="entry name" value="BRANCHED-CHAIN AMINO ACID TRANSPORT SYSTEM PERMEASE PROTEIN LIVH"/>
    <property type="match status" value="1"/>
</dbReference>
<keyword evidence="6 9" id="KW-1133">Transmembrane helix</keyword>